<protein>
    <submittedName>
        <fullName evidence="2">Thioredoxin-like protein YdbP</fullName>
    </submittedName>
</protein>
<proteinExistence type="predicted"/>
<name>A0A1W7AA55_9STAP</name>
<evidence type="ECO:0000313" key="2">
    <source>
        <dbReference type="EMBL" id="ARQ06394.1"/>
    </source>
</evidence>
<dbReference type="PANTHER" id="PTHR45663">
    <property type="entry name" value="GEO12009P1"/>
    <property type="match status" value="1"/>
</dbReference>
<dbReference type="RefSeq" id="WP_086042063.1">
    <property type="nucleotide sequence ID" value="NZ_CBCRZA010000001.1"/>
</dbReference>
<organism evidence="2 3">
    <name type="scientific">Macrococcoides canis</name>
    <dbReference type="NCBI Taxonomy" id="1855823"/>
    <lineage>
        <taxon>Bacteria</taxon>
        <taxon>Bacillati</taxon>
        <taxon>Bacillota</taxon>
        <taxon>Bacilli</taxon>
        <taxon>Bacillales</taxon>
        <taxon>Staphylococcaceae</taxon>
        <taxon>Macrococcoides</taxon>
    </lineage>
</organism>
<dbReference type="Gene3D" id="3.40.30.10">
    <property type="entry name" value="Glutaredoxin"/>
    <property type="match status" value="1"/>
</dbReference>
<dbReference type="EMBL" id="CP021059">
    <property type="protein sequence ID" value="ARQ06394.1"/>
    <property type="molecule type" value="Genomic_DNA"/>
</dbReference>
<feature type="domain" description="Thioredoxin" evidence="1">
    <location>
        <begin position="1"/>
        <end position="106"/>
    </location>
</feature>
<evidence type="ECO:0000313" key="3">
    <source>
        <dbReference type="Proteomes" id="UP000194154"/>
    </source>
</evidence>
<dbReference type="GO" id="GO:0015035">
    <property type="term" value="F:protein-disulfide reductase activity"/>
    <property type="evidence" value="ECO:0007669"/>
    <property type="project" value="TreeGrafter"/>
</dbReference>
<dbReference type="InterPro" id="IPR036249">
    <property type="entry name" value="Thioredoxin-like_sf"/>
</dbReference>
<reference evidence="2 3" key="1">
    <citation type="journal article" date="2017" name="Int. J. Syst. Evol. Microbiol.">
        <title>Macrococcus canis sp. nov., a skin bacterium associated with infections in dogs.</title>
        <authorList>
            <person name="Gobeli Brawand S."/>
            <person name="Cotting K."/>
            <person name="Gomez-Sanz E."/>
            <person name="Collaud A."/>
            <person name="Thomann A."/>
            <person name="Brodard I."/>
            <person name="Rodriguez-Campos S."/>
            <person name="Strauss C."/>
            <person name="Perreten V."/>
        </authorList>
    </citation>
    <scope>NUCLEOTIDE SEQUENCE [LARGE SCALE GENOMIC DNA]</scope>
    <source>
        <strain evidence="2 3">KM45013</strain>
    </source>
</reference>
<dbReference type="PANTHER" id="PTHR45663:SF6">
    <property type="entry name" value="THIOREDOXIN-LIKE PROTEIN YDBP"/>
    <property type="match status" value="1"/>
</dbReference>
<dbReference type="KEGG" id="mcak:MCCS_07450"/>
<gene>
    <name evidence="2" type="primary">ydbP</name>
    <name evidence="2" type="ORF">MCCS_07450</name>
</gene>
<dbReference type="SUPFAM" id="SSF52833">
    <property type="entry name" value="Thioredoxin-like"/>
    <property type="match status" value="1"/>
</dbReference>
<keyword evidence="3" id="KW-1185">Reference proteome</keyword>
<dbReference type="PROSITE" id="PS51352">
    <property type="entry name" value="THIOREDOXIN_2"/>
    <property type="match status" value="1"/>
</dbReference>
<dbReference type="STRING" id="1855823.MCCS_07450"/>
<dbReference type="AlphaFoldDB" id="A0A1W7AA55"/>
<accession>A0A1W7AA55</accession>
<sequence>MRTISQYEEFKEIIESEEPVVIKFFADWCPDCTRMDFWIDPIVDEYHNYNWYKINRDQVPEAADENDVMGIPSILIFKNSEKLAHLHSANAKTPESVKAFLAEHLTK</sequence>
<dbReference type="OrthoDB" id="7629852at2"/>
<evidence type="ECO:0000259" key="1">
    <source>
        <dbReference type="PROSITE" id="PS51352"/>
    </source>
</evidence>
<dbReference type="GO" id="GO:0005829">
    <property type="term" value="C:cytosol"/>
    <property type="evidence" value="ECO:0007669"/>
    <property type="project" value="TreeGrafter"/>
</dbReference>
<dbReference type="Proteomes" id="UP000194154">
    <property type="component" value="Chromosome"/>
</dbReference>
<dbReference type="Pfam" id="PF00085">
    <property type="entry name" value="Thioredoxin"/>
    <property type="match status" value="1"/>
</dbReference>
<dbReference type="CDD" id="cd02947">
    <property type="entry name" value="TRX_family"/>
    <property type="match status" value="1"/>
</dbReference>
<dbReference type="GO" id="GO:0045454">
    <property type="term" value="P:cell redox homeostasis"/>
    <property type="evidence" value="ECO:0007669"/>
    <property type="project" value="TreeGrafter"/>
</dbReference>
<dbReference type="GeneID" id="35294881"/>
<dbReference type="InterPro" id="IPR013766">
    <property type="entry name" value="Thioredoxin_domain"/>
</dbReference>